<dbReference type="PANTHER" id="PTHR18901">
    <property type="entry name" value="2-DEOXYGLUCOSE-6-PHOSPHATE PHOSPHATASE 2"/>
    <property type="match status" value="1"/>
</dbReference>
<keyword evidence="3" id="KW-0378">Hydrolase</keyword>
<dbReference type="PANTHER" id="PTHR18901:SF38">
    <property type="entry name" value="PSEUDOURIDINE-5'-PHOSPHATASE"/>
    <property type="match status" value="1"/>
</dbReference>
<dbReference type="EC" id="3.1.3.21" evidence="5"/>
<evidence type="ECO:0000256" key="1">
    <source>
        <dbReference type="ARBA" id="ARBA00001946"/>
    </source>
</evidence>
<dbReference type="NCBIfam" id="TIGR01509">
    <property type="entry name" value="HAD-SF-IA-v3"/>
    <property type="match status" value="1"/>
</dbReference>
<dbReference type="InterPro" id="IPR023214">
    <property type="entry name" value="HAD_sf"/>
</dbReference>
<dbReference type="Gene3D" id="1.10.150.240">
    <property type="entry name" value="Putative phosphatase, domain 2"/>
    <property type="match status" value="1"/>
</dbReference>
<accession>A0A7S3UGA4</accession>
<dbReference type="InterPro" id="IPR041492">
    <property type="entry name" value="HAD_2"/>
</dbReference>
<dbReference type="SFLD" id="SFLDG01135">
    <property type="entry name" value="C1.5.6:_HAD__Beta-PGM__Phospha"/>
    <property type="match status" value="1"/>
</dbReference>
<dbReference type="InterPro" id="IPR006439">
    <property type="entry name" value="HAD-SF_hydro_IA"/>
</dbReference>
<sequence length="229" mass="25462">MNGVNHGSITHVLFDMDGLLLNTEDFYTIALQDVLSRYGKTFTFEHKAKMMGMRAVEATELLIEEVGLTGQITAEEFLELRDEILNKLFPTASLMPGAEQLVRHLHQHDVPIAVATSSKKQYFDLKTTNHQEFFSLFRHVVTGDMVNQGKPEPDIFLKAASLFTTQPKCERVLVFEDAPAGVQAAKAAGMKVVMVPDERLNKDMQAADVVLKSLTEFDPSCFGLPGFIA</sequence>
<gene>
    <name evidence="9" type="ORF">PSAL00342_LOCUS7796</name>
</gene>
<dbReference type="Gene3D" id="3.40.50.1000">
    <property type="entry name" value="HAD superfamily/HAD-like"/>
    <property type="match status" value="1"/>
</dbReference>
<organism evidence="9">
    <name type="scientific">Picocystis salinarum</name>
    <dbReference type="NCBI Taxonomy" id="88271"/>
    <lineage>
        <taxon>Eukaryota</taxon>
        <taxon>Viridiplantae</taxon>
        <taxon>Chlorophyta</taxon>
        <taxon>Picocystophyceae</taxon>
        <taxon>Picocystales</taxon>
        <taxon>Picocystaceae</taxon>
        <taxon>Picocystis</taxon>
    </lineage>
</organism>
<evidence type="ECO:0000313" key="9">
    <source>
        <dbReference type="EMBL" id="CAE0613895.1"/>
    </source>
</evidence>
<comment type="similarity">
    <text evidence="8">Belongs to the HAD-like hydrolase superfamily. DOG/GPP family.</text>
</comment>
<keyword evidence="4" id="KW-0460">Magnesium</keyword>
<evidence type="ECO:0000256" key="5">
    <source>
        <dbReference type="ARBA" id="ARBA00038981"/>
    </source>
</evidence>
<comment type="catalytic activity">
    <reaction evidence="7">
        <text>sn-glycerol 1-phosphate + H2O = glycerol + phosphate</text>
        <dbReference type="Rhea" id="RHEA:46084"/>
        <dbReference type="ChEBI" id="CHEBI:15377"/>
        <dbReference type="ChEBI" id="CHEBI:17754"/>
        <dbReference type="ChEBI" id="CHEBI:43474"/>
        <dbReference type="ChEBI" id="CHEBI:57685"/>
        <dbReference type="EC" id="3.1.3.21"/>
    </reaction>
</comment>
<dbReference type="AlphaFoldDB" id="A0A7S3UGA4"/>
<dbReference type="Pfam" id="PF13419">
    <property type="entry name" value="HAD_2"/>
    <property type="match status" value="1"/>
</dbReference>
<dbReference type="SFLD" id="SFLDG01129">
    <property type="entry name" value="C1.5:_HAD__Beta-PGM__Phosphata"/>
    <property type="match status" value="1"/>
</dbReference>
<dbReference type="InterPro" id="IPR036412">
    <property type="entry name" value="HAD-like_sf"/>
</dbReference>
<dbReference type="GO" id="GO:0006114">
    <property type="term" value="P:glycerol biosynthetic process"/>
    <property type="evidence" value="ECO:0007669"/>
    <property type="project" value="UniProtKB-ARBA"/>
</dbReference>
<dbReference type="SUPFAM" id="SSF56784">
    <property type="entry name" value="HAD-like"/>
    <property type="match status" value="1"/>
</dbReference>
<dbReference type="EMBL" id="HBIS01009598">
    <property type="protein sequence ID" value="CAE0613895.1"/>
    <property type="molecule type" value="Transcribed_RNA"/>
</dbReference>
<evidence type="ECO:0000256" key="4">
    <source>
        <dbReference type="ARBA" id="ARBA00022842"/>
    </source>
</evidence>
<protein>
    <recommendedName>
        <fullName evidence="5">glycerol-1-phosphatase</fullName>
        <ecNumber evidence="5">3.1.3.21</ecNumber>
    </recommendedName>
</protein>
<evidence type="ECO:0000256" key="8">
    <source>
        <dbReference type="ARBA" id="ARBA00061496"/>
    </source>
</evidence>
<dbReference type="SFLD" id="SFLDS00003">
    <property type="entry name" value="Haloacid_Dehalogenase"/>
    <property type="match status" value="1"/>
</dbReference>
<dbReference type="FunFam" id="1.10.150.240:FF:000001">
    <property type="entry name" value="Haloacid dehalogenase-like hydrolase domain"/>
    <property type="match status" value="1"/>
</dbReference>
<dbReference type="InterPro" id="IPR023198">
    <property type="entry name" value="PGP-like_dom2"/>
</dbReference>
<evidence type="ECO:0000256" key="7">
    <source>
        <dbReference type="ARBA" id="ARBA00049369"/>
    </source>
</evidence>
<evidence type="ECO:0000256" key="3">
    <source>
        <dbReference type="ARBA" id="ARBA00022801"/>
    </source>
</evidence>
<reference evidence="9" key="1">
    <citation type="submission" date="2021-01" db="EMBL/GenBank/DDBJ databases">
        <authorList>
            <person name="Corre E."/>
            <person name="Pelletier E."/>
            <person name="Niang G."/>
            <person name="Scheremetjew M."/>
            <person name="Finn R."/>
            <person name="Kale V."/>
            <person name="Holt S."/>
            <person name="Cochrane G."/>
            <person name="Meng A."/>
            <person name="Brown T."/>
            <person name="Cohen L."/>
        </authorList>
    </citation>
    <scope>NUCLEOTIDE SEQUENCE</scope>
    <source>
        <strain evidence="9">CCMP1897</strain>
    </source>
</reference>
<proteinExistence type="inferred from homology"/>
<evidence type="ECO:0000256" key="6">
    <source>
        <dbReference type="ARBA" id="ARBA00048354"/>
    </source>
</evidence>
<keyword evidence="2" id="KW-0479">Metal-binding</keyword>
<evidence type="ECO:0000256" key="2">
    <source>
        <dbReference type="ARBA" id="ARBA00022723"/>
    </source>
</evidence>
<name>A0A7S3UGA4_9CHLO</name>
<comment type="catalytic activity">
    <reaction evidence="6">
        <text>sn-glycerol 3-phosphate + H2O = glycerol + phosphate</text>
        <dbReference type="Rhea" id="RHEA:66372"/>
        <dbReference type="ChEBI" id="CHEBI:15377"/>
        <dbReference type="ChEBI" id="CHEBI:17754"/>
        <dbReference type="ChEBI" id="CHEBI:43474"/>
        <dbReference type="ChEBI" id="CHEBI:57597"/>
        <dbReference type="EC" id="3.1.3.21"/>
    </reaction>
</comment>
<dbReference type="FunFam" id="3.40.50.1000:FF:000055">
    <property type="entry name" value="Haloacid dehalogenase-like hydrolase family protein"/>
    <property type="match status" value="1"/>
</dbReference>
<comment type="cofactor">
    <cofactor evidence="1">
        <name>Mg(2+)</name>
        <dbReference type="ChEBI" id="CHEBI:18420"/>
    </cofactor>
</comment>
<dbReference type="GO" id="GO:0043136">
    <property type="term" value="F:sn-glycerol 3-phosphatase activity"/>
    <property type="evidence" value="ECO:0007669"/>
    <property type="project" value="UniProtKB-ARBA"/>
</dbReference>
<dbReference type="GO" id="GO:0046872">
    <property type="term" value="F:metal ion binding"/>
    <property type="evidence" value="ECO:0007669"/>
    <property type="project" value="UniProtKB-KW"/>
</dbReference>